<organism evidence="3 4">
    <name type="scientific">Gemmata massiliana</name>
    <dbReference type="NCBI Taxonomy" id="1210884"/>
    <lineage>
        <taxon>Bacteria</taxon>
        <taxon>Pseudomonadati</taxon>
        <taxon>Planctomycetota</taxon>
        <taxon>Planctomycetia</taxon>
        <taxon>Gemmatales</taxon>
        <taxon>Gemmataceae</taxon>
        <taxon>Gemmata</taxon>
    </lineage>
</organism>
<dbReference type="KEGG" id="gms:SOIL9_60230"/>
<name>A0A6P2CRY8_9BACT</name>
<dbReference type="AlphaFoldDB" id="A0A6P2CRY8"/>
<accession>A0A6P2CRY8</accession>
<dbReference type="SUPFAM" id="SSF52540">
    <property type="entry name" value="P-loop containing nucleoside triphosphate hydrolases"/>
    <property type="match status" value="1"/>
</dbReference>
<feature type="domain" description="SF4 helicase" evidence="2">
    <location>
        <begin position="23"/>
        <end position="274"/>
    </location>
</feature>
<keyword evidence="4" id="KW-1185">Reference proteome</keyword>
<dbReference type="GO" id="GO:0005524">
    <property type="term" value="F:ATP binding"/>
    <property type="evidence" value="ECO:0007669"/>
    <property type="project" value="InterPro"/>
</dbReference>
<dbReference type="GO" id="GO:0006260">
    <property type="term" value="P:DNA replication"/>
    <property type="evidence" value="ECO:0007669"/>
    <property type="project" value="InterPro"/>
</dbReference>
<dbReference type="PANTHER" id="PTHR30153">
    <property type="entry name" value="REPLICATIVE DNA HELICASE DNAB"/>
    <property type="match status" value="1"/>
</dbReference>
<keyword evidence="3" id="KW-0347">Helicase</keyword>
<keyword evidence="3" id="KW-0378">Hydrolase</keyword>
<sequence>MTPSSAKFVTAAAVARSPAFDLDARPERWKPEAPFELLDLRPGRVLLLGAPPGAGKTTLVLQAVAGTLANHPNLRAVIGNVEVAPGALLEKLLSRLARVTLDAIQDRQLLADERRRVESALTEHATLFERIAFLEAPFALRNLAEAMLAFGARLCVVDYAQRFTTGDDDDRSKLDALMSQVRKLANAGACVVLVSSVARQKSKNGSSTYAGLGMASFRGSSELEFGADAAYILHAAKDGIALLECVKARFGSPRDIPLRFDSPTQTFRAGEPLDTFDAAPEPPPRKGNR</sequence>
<protein>
    <recommendedName>
        <fullName evidence="2">SF4 helicase domain-containing protein</fullName>
    </recommendedName>
</protein>
<dbReference type="GO" id="GO:0003678">
    <property type="term" value="F:DNA helicase activity"/>
    <property type="evidence" value="ECO:0007669"/>
    <property type="project" value="InterPro"/>
</dbReference>
<dbReference type="Gene3D" id="3.40.50.300">
    <property type="entry name" value="P-loop containing nucleotide triphosphate hydrolases"/>
    <property type="match status" value="1"/>
</dbReference>
<dbReference type="InterPro" id="IPR007694">
    <property type="entry name" value="DNA_helicase_DnaB-like_C"/>
</dbReference>
<evidence type="ECO:0000259" key="2">
    <source>
        <dbReference type="PROSITE" id="PS51199"/>
    </source>
</evidence>
<dbReference type="InterPro" id="IPR027417">
    <property type="entry name" value="P-loop_NTPase"/>
</dbReference>
<dbReference type="Proteomes" id="UP000464178">
    <property type="component" value="Chromosome"/>
</dbReference>
<dbReference type="PANTHER" id="PTHR30153:SF2">
    <property type="entry name" value="REPLICATIVE DNA HELICASE"/>
    <property type="match status" value="1"/>
</dbReference>
<dbReference type="GO" id="GO:0005829">
    <property type="term" value="C:cytosol"/>
    <property type="evidence" value="ECO:0007669"/>
    <property type="project" value="TreeGrafter"/>
</dbReference>
<evidence type="ECO:0000256" key="1">
    <source>
        <dbReference type="SAM" id="MobiDB-lite"/>
    </source>
</evidence>
<evidence type="ECO:0000313" key="4">
    <source>
        <dbReference type="Proteomes" id="UP000464178"/>
    </source>
</evidence>
<dbReference type="EMBL" id="LR593886">
    <property type="protein sequence ID" value="VTR91691.1"/>
    <property type="molecule type" value="Genomic_DNA"/>
</dbReference>
<reference evidence="3 4" key="1">
    <citation type="submission" date="2019-05" db="EMBL/GenBank/DDBJ databases">
        <authorList>
            <consortium name="Science for Life Laboratories"/>
        </authorList>
    </citation>
    <scope>NUCLEOTIDE SEQUENCE [LARGE SCALE GENOMIC DNA]</scope>
    <source>
        <strain evidence="3">Soil9</strain>
    </source>
</reference>
<feature type="region of interest" description="Disordered" evidence="1">
    <location>
        <begin position="261"/>
        <end position="289"/>
    </location>
</feature>
<proteinExistence type="predicted"/>
<dbReference type="PROSITE" id="PS51199">
    <property type="entry name" value="SF4_HELICASE"/>
    <property type="match status" value="1"/>
</dbReference>
<dbReference type="Pfam" id="PF03796">
    <property type="entry name" value="DnaB_C"/>
    <property type="match status" value="1"/>
</dbReference>
<keyword evidence="3" id="KW-0547">Nucleotide-binding</keyword>
<keyword evidence="3" id="KW-0067">ATP-binding</keyword>
<gene>
    <name evidence="3" type="ORF">SOIL9_60230</name>
</gene>
<evidence type="ECO:0000313" key="3">
    <source>
        <dbReference type="EMBL" id="VTR91691.1"/>
    </source>
</evidence>
<dbReference type="RefSeq" id="WP_162666652.1">
    <property type="nucleotide sequence ID" value="NZ_LR593886.1"/>
</dbReference>